<name>A0A1F5NRI9_9BACT</name>
<accession>A0A1F5NRI9</accession>
<organism evidence="1 2">
    <name type="scientific">Candidatus Doudnabacteria bacterium RIFCSPHIGHO2_01_FULL_45_18</name>
    <dbReference type="NCBI Taxonomy" id="1817823"/>
    <lineage>
        <taxon>Bacteria</taxon>
        <taxon>Candidatus Doudnaibacteriota</taxon>
    </lineage>
</organism>
<dbReference type="Proteomes" id="UP000176233">
    <property type="component" value="Unassembled WGS sequence"/>
</dbReference>
<proteinExistence type="predicted"/>
<comment type="caution">
    <text evidence="1">The sequence shown here is derived from an EMBL/GenBank/DDBJ whole genome shotgun (WGS) entry which is preliminary data.</text>
</comment>
<protein>
    <submittedName>
        <fullName evidence="1">Uncharacterized protein</fullName>
    </submittedName>
</protein>
<evidence type="ECO:0000313" key="2">
    <source>
        <dbReference type="Proteomes" id="UP000176233"/>
    </source>
</evidence>
<gene>
    <name evidence="1" type="ORF">A2660_01075</name>
</gene>
<sequence length="138" mass="15467">MLTIPNYTINYINSKTLPDRQAGAFDSGKHEVYYITDQEDLMVNITPVVEGRKPGEGRYSFRTPDGTKHFLGSMENGLIADPRFNVTLGLMNALLHPNMRPWHEIPGTNASQQGIQVPNDVLESLIESAEQLRLRQAS</sequence>
<reference evidence="1 2" key="1">
    <citation type="journal article" date="2016" name="Nat. Commun.">
        <title>Thousands of microbial genomes shed light on interconnected biogeochemical processes in an aquifer system.</title>
        <authorList>
            <person name="Anantharaman K."/>
            <person name="Brown C.T."/>
            <person name="Hug L.A."/>
            <person name="Sharon I."/>
            <person name="Castelle C.J."/>
            <person name="Probst A.J."/>
            <person name="Thomas B.C."/>
            <person name="Singh A."/>
            <person name="Wilkins M.J."/>
            <person name="Karaoz U."/>
            <person name="Brodie E.L."/>
            <person name="Williams K.H."/>
            <person name="Hubbard S.S."/>
            <person name="Banfield J.F."/>
        </authorList>
    </citation>
    <scope>NUCLEOTIDE SEQUENCE [LARGE SCALE GENOMIC DNA]</scope>
</reference>
<evidence type="ECO:0000313" key="1">
    <source>
        <dbReference type="EMBL" id="OGE80277.1"/>
    </source>
</evidence>
<dbReference type="EMBL" id="MFEJ01000016">
    <property type="protein sequence ID" value="OGE80277.1"/>
    <property type="molecule type" value="Genomic_DNA"/>
</dbReference>
<dbReference type="AlphaFoldDB" id="A0A1F5NRI9"/>